<evidence type="ECO:0008006" key="5">
    <source>
        <dbReference type="Google" id="ProtNLM"/>
    </source>
</evidence>
<dbReference type="RefSeq" id="WP_129174956.1">
    <property type="nucleotide sequence ID" value="NZ_JACCBI010000001.1"/>
</dbReference>
<reference evidence="2 3" key="1">
    <citation type="submission" date="2019-01" db="EMBL/GenBank/DDBJ databases">
        <title>Agromyces.</title>
        <authorList>
            <person name="Li J."/>
        </authorList>
    </citation>
    <scope>NUCLEOTIDE SEQUENCE [LARGE SCALE GENOMIC DNA]</scope>
    <source>
        <strain evidence="2 3">DSM 23870</strain>
    </source>
</reference>
<protein>
    <recommendedName>
        <fullName evidence="5">AbiEi antitoxin C-terminal domain-containing protein</fullName>
    </recommendedName>
</protein>
<accession>A0A4V1R280</accession>
<reference evidence="1 4" key="2">
    <citation type="submission" date="2020-07" db="EMBL/GenBank/DDBJ databases">
        <title>Sequencing the genomes of 1000 actinobacteria strains.</title>
        <authorList>
            <person name="Klenk H.-P."/>
        </authorList>
    </citation>
    <scope>NUCLEOTIDE SEQUENCE [LARGE SCALE GENOMIC DNA]</scope>
    <source>
        <strain evidence="1 4">DSM 23870</strain>
    </source>
</reference>
<gene>
    <name evidence="1" type="ORF">BJ972_000403</name>
    <name evidence="2" type="ORF">ESP50_10705</name>
</gene>
<evidence type="ECO:0000313" key="1">
    <source>
        <dbReference type="EMBL" id="NYD65884.1"/>
    </source>
</evidence>
<dbReference type="EMBL" id="JACCBI010000001">
    <property type="protein sequence ID" value="NYD65884.1"/>
    <property type="molecule type" value="Genomic_DNA"/>
</dbReference>
<evidence type="ECO:0000313" key="3">
    <source>
        <dbReference type="Proteomes" id="UP000292686"/>
    </source>
</evidence>
<dbReference type="EMBL" id="SDPM01000005">
    <property type="protein sequence ID" value="RXZ86226.1"/>
    <property type="molecule type" value="Genomic_DNA"/>
</dbReference>
<organism evidence="2 3">
    <name type="scientific">Agromyces atrinae</name>
    <dbReference type="NCBI Taxonomy" id="592376"/>
    <lineage>
        <taxon>Bacteria</taxon>
        <taxon>Bacillati</taxon>
        <taxon>Actinomycetota</taxon>
        <taxon>Actinomycetes</taxon>
        <taxon>Micrococcales</taxon>
        <taxon>Microbacteriaceae</taxon>
        <taxon>Agromyces</taxon>
    </lineage>
</organism>
<evidence type="ECO:0000313" key="4">
    <source>
        <dbReference type="Proteomes" id="UP000581087"/>
    </source>
</evidence>
<name>A0A4V1R280_9MICO</name>
<dbReference type="OrthoDB" id="4802815at2"/>
<proteinExistence type="predicted"/>
<keyword evidence="3" id="KW-1185">Reference proteome</keyword>
<dbReference type="AlphaFoldDB" id="A0A4V1R280"/>
<comment type="caution">
    <text evidence="2">The sequence shown here is derived from an EMBL/GenBank/DDBJ whole genome shotgun (WGS) entry which is preliminary data.</text>
</comment>
<sequence>MSRLPVILDTDDLPLAELHAARIDGDLIAIGRGFAPFDAHDERSLRARSLAPVALSSGRLIVDRLSAAWVLGACAEPPTVTLCRRVDQRSTALVTSEASVREVILADDDAVVLGGVTVTTAPRTAFDLCLDGGVSDSIAVAALVGLRRNELIDIDDVDDALIAYDRLPHKKRGRRRLSAARMLVAAQPSLTR</sequence>
<dbReference type="Proteomes" id="UP000292686">
    <property type="component" value="Unassembled WGS sequence"/>
</dbReference>
<evidence type="ECO:0000313" key="2">
    <source>
        <dbReference type="EMBL" id="RXZ86226.1"/>
    </source>
</evidence>
<dbReference type="Proteomes" id="UP000581087">
    <property type="component" value="Unassembled WGS sequence"/>
</dbReference>